<keyword evidence="1" id="KW-0418">Kinase</keyword>
<evidence type="ECO:0000313" key="1">
    <source>
        <dbReference type="EMBL" id="MCI74422.1"/>
    </source>
</evidence>
<protein>
    <submittedName>
        <fullName evidence="1">Serine/threonine-protein kinase fray2-like isoform</fullName>
    </submittedName>
</protein>
<evidence type="ECO:0000313" key="2">
    <source>
        <dbReference type="Proteomes" id="UP000265520"/>
    </source>
</evidence>
<dbReference type="EMBL" id="LXQA010860649">
    <property type="protein sequence ID" value="MCI74422.1"/>
    <property type="molecule type" value="Genomic_DNA"/>
</dbReference>
<accession>A0A392ULT9</accession>
<dbReference type="Proteomes" id="UP000265520">
    <property type="component" value="Unassembled WGS sequence"/>
</dbReference>
<proteinExistence type="predicted"/>
<name>A0A392ULT9_9FABA</name>
<keyword evidence="2" id="KW-1185">Reference proteome</keyword>
<reference evidence="1 2" key="1">
    <citation type="journal article" date="2018" name="Front. Plant Sci.">
        <title>Red Clover (Trifolium pratense) and Zigzag Clover (T. medium) - A Picture of Genomic Similarities and Differences.</title>
        <authorList>
            <person name="Dluhosova J."/>
            <person name="Istvanek J."/>
            <person name="Nedelnik J."/>
            <person name="Repkova J."/>
        </authorList>
    </citation>
    <scope>NUCLEOTIDE SEQUENCE [LARGE SCALE GENOMIC DNA]</scope>
    <source>
        <strain evidence="2">cv. 10/8</strain>
        <tissue evidence="1">Leaf</tissue>
    </source>
</reference>
<organism evidence="1 2">
    <name type="scientific">Trifolium medium</name>
    <dbReference type="NCBI Taxonomy" id="97028"/>
    <lineage>
        <taxon>Eukaryota</taxon>
        <taxon>Viridiplantae</taxon>
        <taxon>Streptophyta</taxon>
        <taxon>Embryophyta</taxon>
        <taxon>Tracheophyta</taxon>
        <taxon>Spermatophyta</taxon>
        <taxon>Magnoliopsida</taxon>
        <taxon>eudicotyledons</taxon>
        <taxon>Gunneridae</taxon>
        <taxon>Pentapetalae</taxon>
        <taxon>rosids</taxon>
        <taxon>fabids</taxon>
        <taxon>Fabales</taxon>
        <taxon>Fabaceae</taxon>
        <taxon>Papilionoideae</taxon>
        <taxon>50 kb inversion clade</taxon>
        <taxon>NPAAA clade</taxon>
        <taxon>Hologalegina</taxon>
        <taxon>IRL clade</taxon>
        <taxon>Trifolieae</taxon>
        <taxon>Trifolium</taxon>
    </lineage>
</organism>
<dbReference type="AlphaFoldDB" id="A0A392ULT9"/>
<feature type="non-terminal residue" evidence="1">
    <location>
        <position position="1"/>
    </location>
</feature>
<comment type="caution">
    <text evidence="1">The sequence shown here is derived from an EMBL/GenBank/DDBJ whole genome shotgun (WGS) entry which is preliminary data.</text>
</comment>
<sequence length="42" mass="4737">VSAWNFDVDDLKAQASLVQDNDDIAEMKEEEENKFFSSSKVG</sequence>
<dbReference type="GO" id="GO:0016301">
    <property type="term" value="F:kinase activity"/>
    <property type="evidence" value="ECO:0007669"/>
    <property type="project" value="UniProtKB-KW"/>
</dbReference>
<keyword evidence="1" id="KW-0808">Transferase</keyword>